<keyword evidence="2" id="KW-1185">Reference proteome</keyword>
<name>A0A8H3IBT3_9LECA</name>
<dbReference type="AlphaFoldDB" id="A0A8H3IBT3"/>
<protein>
    <submittedName>
        <fullName evidence="1">Uncharacterized protein</fullName>
    </submittedName>
</protein>
<dbReference type="EMBL" id="CAJPDT010000010">
    <property type="protein sequence ID" value="CAF9912623.1"/>
    <property type="molecule type" value="Genomic_DNA"/>
</dbReference>
<evidence type="ECO:0000313" key="2">
    <source>
        <dbReference type="Proteomes" id="UP000664534"/>
    </source>
</evidence>
<dbReference type="OrthoDB" id="5376679at2759"/>
<evidence type="ECO:0000313" key="1">
    <source>
        <dbReference type="EMBL" id="CAF9912623.1"/>
    </source>
</evidence>
<sequence>MTSKPFVKEMLSIAIQLAESLSERIPKSGSLQRDCKQGATSLRAWRNNLPSDMEFLLKPTGDKGLYRDMLLPLSELLCILCQLIWTTYELGQPPSLATVTRANEAEQKIKDANPAIKKYLDDLGVWEKPRKGHAPLGVLFDQTSRSDKSFVSAQNAVKGHISVCYNSLMEMTPKIDRARKQHVGLRLLAGKAP</sequence>
<proteinExistence type="predicted"/>
<organism evidence="1 2">
    <name type="scientific">Imshaugia aleurites</name>
    <dbReference type="NCBI Taxonomy" id="172621"/>
    <lineage>
        <taxon>Eukaryota</taxon>
        <taxon>Fungi</taxon>
        <taxon>Dikarya</taxon>
        <taxon>Ascomycota</taxon>
        <taxon>Pezizomycotina</taxon>
        <taxon>Lecanoromycetes</taxon>
        <taxon>OSLEUM clade</taxon>
        <taxon>Lecanoromycetidae</taxon>
        <taxon>Lecanorales</taxon>
        <taxon>Lecanorineae</taxon>
        <taxon>Parmeliaceae</taxon>
        <taxon>Imshaugia</taxon>
    </lineage>
</organism>
<reference evidence="1" key="1">
    <citation type="submission" date="2021-03" db="EMBL/GenBank/DDBJ databases">
        <authorList>
            <person name="Tagirdzhanova G."/>
        </authorList>
    </citation>
    <scope>NUCLEOTIDE SEQUENCE</scope>
</reference>
<gene>
    <name evidence="1" type="ORF">IMSHALPRED_000365</name>
</gene>
<comment type="caution">
    <text evidence="1">The sequence shown here is derived from an EMBL/GenBank/DDBJ whole genome shotgun (WGS) entry which is preliminary data.</text>
</comment>
<accession>A0A8H3IBT3</accession>
<dbReference type="Proteomes" id="UP000664534">
    <property type="component" value="Unassembled WGS sequence"/>
</dbReference>